<dbReference type="EC" id="2.4.1.17" evidence="5"/>
<dbReference type="FunFam" id="3.40.50.2000:FF:000050">
    <property type="entry name" value="UDP-glucuronosyltransferase"/>
    <property type="match status" value="1"/>
</dbReference>
<dbReference type="Gene3D" id="3.40.50.2000">
    <property type="entry name" value="Glycogen Phosphorylase B"/>
    <property type="match status" value="1"/>
</dbReference>
<keyword evidence="2 4" id="KW-0328">Glycosyltransferase</keyword>
<dbReference type="PROSITE" id="PS00375">
    <property type="entry name" value="UDPGT"/>
    <property type="match status" value="1"/>
</dbReference>
<evidence type="ECO:0000313" key="6">
    <source>
        <dbReference type="EMBL" id="KAJ8912499.1"/>
    </source>
</evidence>
<dbReference type="GO" id="GO:0015020">
    <property type="term" value="F:glucuronosyltransferase activity"/>
    <property type="evidence" value="ECO:0007669"/>
    <property type="project" value="UniProtKB-EC"/>
</dbReference>
<dbReference type="EMBL" id="JANEYG010000126">
    <property type="protein sequence ID" value="KAJ8912499.1"/>
    <property type="molecule type" value="Genomic_DNA"/>
</dbReference>
<evidence type="ECO:0000256" key="5">
    <source>
        <dbReference type="RuleBase" id="RU362059"/>
    </source>
</evidence>
<dbReference type="CDD" id="cd03784">
    <property type="entry name" value="GT1_Gtf-like"/>
    <property type="match status" value="1"/>
</dbReference>
<evidence type="ECO:0000256" key="3">
    <source>
        <dbReference type="ARBA" id="ARBA00022679"/>
    </source>
</evidence>
<organism evidence="6 7">
    <name type="scientific">Exocentrus adspersus</name>
    <dbReference type="NCBI Taxonomy" id="1586481"/>
    <lineage>
        <taxon>Eukaryota</taxon>
        <taxon>Metazoa</taxon>
        <taxon>Ecdysozoa</taxon>
        <taxon>Arthropoda</taxon>
        <taxon>Hexapoda</taxon>
        <taxon>Insecta</taxon>
        <taxon>Pterygota</taxon>
        <taxon>Neoptera</taxon>
        <taxon>Endopterygota</taxon>
        <taxon>Coleoptera</taxon>
        <taxon>Polyphaga</taxon>
        <taxon>Cucujiformia</taxon>
        <taxon>Chrysomeloidea</taxon>
        <taxon>Cerambycidae</taxon>
        <taxon>Lamiinae</taxon>
        <taxon>Acanthocinini</taxon>
        <taxon>Exocentrus</taxon>
    </lineage>
</organism>
<dbReference type="PANTHER" id="PTHR48043:SF159">
    <property type="entry name" value="EG:EG0003.4 PROTEIN-RELATED"/>
    <property type="match status" value="1"/>
</dbReference>
<feature type="chain" id="PRO_5043090164" description="UDP-glucuronosyltransferase" evidence="5">
    <location>
        <begin position="20"/>
        <end position="525"/>
    </location>
</feature>
<accession>A0AAV8VEG2</accession>
<reference evidence="6 7" key="1">
    <citation type="journal article" date="2023" name="Insect Mol. Biol.">
        <title>Genome sequencing provides insights into the evolution of gene families encoding plant cell wall-degrading enzymes in longhorned beetles.</title>
        <authorList>
            <person name="Shin N.R."/>
            <person name="Okamura Y."/>
            <person name="Kirsch R."/>
            <person name="Pauchet Y."/>
        </authorList>
    </citation>
    <scope>NUCLEOTIDE SEQUENCE [LARGE SCALE GENOMIC DNA]</scope>
    <source>
        <strain evidence="6">EAD_L_NR</strain>
    </source>
</reference>
<evidence type="ECO:0000256" key="2">
    <source>
        <dbReference type="ARBA" id="ARBA00022676"/>
    </source>
</evidence>
<gene>
    <name evidence="6" type="ORF">NQ315_004006</name>
</gene>
<dbReference type="Proteomes" id="UP001159042">
    <property type="component" value="Unassembled WGS sequence"/>
</dbReference>
<dbReference type="InterPro" id="IPR002213">
    <property type="entry name" value="UDP_glucos_trans"/>
</dbReference>
<dbReference type="PANTHER" id="PTHR48043">
    <property type="entry name" value="EG:EG0003.4 PROTEIN-RELATED"/>
    <property type="match status" value="1"/>
</dbReference>
<keyword evidence="5" id="KW-0732">Signal</keyword>
<comment type="caution">
    <text evidence="6">The sequence shown here is derived from an EMBL/GenBank/DDBJ whole genome shotgun (WGS) entry which is preliminary data.</text>
</comment>
<evidence type="ECO:0000256" key="1">
    <source>
        <dbReference type="ARBA" id="ARBA00009995"/>
    </source>
</evidence>
<keyword evidence="5" id="KW-0812">Transmembrane</keyword>
<keyword evidence="7" id="KW-1185">Reference proteome</keyword>
<dbReference type="InterPro" id="IPR035595">
    <property type="entry name" value="UDP_glycos_trans_CS"/>
</dbReference>
<evidence type="ECO:0000313" key="7">
    <source>
        <dbReference type="Proteomes" id="UP001159042"/>
    </source>
</evidence>
<keyword evidence="5" id="KW-1133">Transmembrane helix</keyword>
<comment type="subcellular location">
    <subcellularLocation>
        <location evidence="5">Membrane</location>
        <topology evidence="5">Single-pass membrane protein</topology>
    </subcellularLocation>
</comment>
<feature type="signal peptide" evidence="5">
    <location>
        <begin position="1"/>
        <end position="19"/>
    </location>
</feature>
<keyword evidence="3 4" id="KW-0808">Transferase</keyword>
<dbReference type="SUPFAM" id="SSF53756">
    <property type="entry name" value="UDP-Glycosyltransferase/glycogen phosphorylase"/>
    <property type="match status" value="1"/>
</dbReference>
<evidence type="ECO:0000256" key="4">
    <source>
        <dbReference type="RuleBase" id="RU003718"/>
    </source>
</evidence>
<sequence length="525" mass="59755">MMTSKLVFIIFCLTKDALGENILIAIDIPSYSHQSFNYALAEALVEKGHNVTMAGPYSHLMGRRSDRFHPILFEGVLYNVKTIEATDIEEEFPNANVFWLMKVFADYPAEVCQRVYNTKGFNMLLNYPKDFNIDLIIIDVTLGSCLFPLIQKFNYPPTVGTTAFLLPPYLSEAFGNVAQPSYLPFYHFKYSENMSFLQRVKNYALTRLDSFLKQTYEMHQLEMLARKTFGEGVQSMRVLERHISLLLSNVNMAFHPAQPLTPNIIPVGGLHIRPPKGLPKDLQNIMDNAPEGVILFCLGTNVRSEKLSERTKQTLLQAFGQLRQIVIWKYESILRNIPSNVIVRPFVPQSEILRHPNLRLFMGHGGALSSLEAAYFGLPVVGMPFFVDQRTTVNLMVERKLGLKLDHVNLTPEIVLGKIREALGNPIYATNMREVSKRMRDQLNTPLETALFWLEYAMRHNGTQFLNPKARDMPLFVSSSTDAILFLLLVISLVVGRIAGHYTRLPLGLVHTPSTMFKKLNVRNR</sequence>
<comment type="similarity">
    <text evidence="1 4">Belongs to the UDP-glycosyltransferase family.</text>
</comment>
<feature type="transmembrane region" description="Helical" evidence="5">
    <location>
        <begin position="473"/>
        <end position="495"/>
    </location>
</feature>
<proteinExistence type="inferred from homology"/>
<protein>
    <recommendedName>
        <fullName evidence="5">UDP-glucuronosyltransferase</fullName>
        <ecNumber evidence="5">2.4.1.17</ecNumber>
    </recommendedName>
</protein>
<comment type="catalytic activity">
    <reaction evidence="5">
        <text>glucuronate acceptor + UDP-alpha-D-glucuronate = acceptor beta-D-glucuronoside + UDP + H(+)</text>
        <dbReference type="Rhea" id="RHEA:21032"/>
        <dbReference type="ChEBI" id="CHEBI:15378"/>
        <dbReference type="ChEBI" id="CHEBI:58052"/>
        <dbReference type="ChEBI" id="CHEBI:58223"/>
        <dbReference type="ChEBI" id="CHEBI:132367"/>
        <dbReference type="ChEBI" id="CHEBI:132368"/>
        <dbReference type="EC" id="2.4.1.17"/>
    </reaction>
</comment>
<dbReference type="GO" id="GO:0016020">
    <property type="term" value="C:membrane"/>
    <property type="evidence" value="ECO:0007669"/>
    <property type="project" value="UniProtKB-SubCell"/>
</dbReference>
<keyword evidence="5" id="KW-0472">Membrane</keyword>
<name>A0AAV8VEG2_9CUCU</name>
<dbReference type="InterPro" id="IPR050271">
    <property type="entry name" value="UDP-glycosyltransferase"/>
</dbReference>
<dbReference type="AlphaFoldDB" id="A0AAV8VEG2"/>
<dbReference type="Pfam" id="PF00201">
    <property type="entry name" value="UDPGT"/>
    <property type="match status" value="1"/>
</dbReference>